<sequence>MKIAAGQCRNLRGVSVPSTLKIGPFAVDPPVVLAPMAGITNVAFRQLCRQYGAGLYVCEMITARALVERDAMTMHMITFDEGESPRSMQLYGVDPRNVGEATKMIVDENLADHMDMNFGCPKSTHLQQSLLAA</sequence>
<dbReference type="SUPFAM" id="SSF51395">
    <property type="entry name" value="FMN-linked oxidoreductases"/>
    <property type="match status" value="1"/>
</dbReference>
<evidence type="ECO:0000313" key="2">
    <source>
        <dbReference type="EMBL" id="SFR18701.1"/>
    </source>
</evidence>
<name>A0A1I6EMC1_9PSEU</name>
<proteinExistence type="predicted"/>
<dbReference type="Proteomes" id="UP000198583">
    <property type="component" value="Unassembled WGS sequence"/>
</dbReference>
<dbReference type="PANTHER" id="PTHR45846:SF1">
    <property type="entry name" value="TRNA-DIHYDROURIDINE(47) SYNTHASE [NAD(P)(+)]-LIKE"/>
    <property type="match status" value="1"/>
</dbReference>
<dbReference type="InterPro" id="IPR035587">
    <property type="entry name" value="DUS-like_FMN-bd"/>
</dbReference>
<evidence type="ECO:0000259" key="1">
    <source>
        <dbReference type="Pfam" id="PF01207"/>
    </source>
</evidence>
<dbReference type="GO" id="GO:0003723">
    <property type="term" value="F:RNA binding"/>
    <property type="evidence" value="ECO:0007669"/>
    <property type="project" value="TreeGrafter"/>
</dbReference>
<feature type="domain" description="DUS-like FMN-binding" evidence="1">
    <location>
        <begin position="33"/>
        <end position="124"/>
    </location>
</feature>
<dbReference type="InterPro" id="IPR013785">
    <property type="entry name" value="Aldolase_TIM"/>
</dbReference>
<dbReference type="EMBL" id="FOYL01000004">
    <property type="protein sequence ID" value="SFR18701.1"/>
    <property type="molecule type" value="Genomic_DNA"/>
</dbReference>
<protein>
    <submittedName>
        <fullName evidence="2">Dihydrouridine synthase (Dus)</fullName>
    </submittedName>
</protein>
<dbReference type="Pfam" id="PF01207">
    <property type="entry name" value="Dus"/>
    <property type="match status" value="1"/>
</dbReference>
<accession>A0A1I6EMC1</accession>
<dbReference type="PANTHER" id="PTHR45846">
    <property type="entry name" value="TRNA-DIHYDROURIDINE(47) SYNTHASE [NAD(P)(+)]-LIKE"/>
    <property type="match status" value="1"/>
</dbReference>
<keyword evidence="3" id="KW-1185">Reference proteome</keyword>
<reference evidence="3" key="1">
    <citation type="submission" date="2016-10" db="EMBL/GenBank/DDBJ databases">
        <authorList>
            <person name="Varghese N."/>
            <person name="Submissions S."/>
        </authorList>
    </citation>
    <scope>NUCLEOTIDE SEQUENCE [LARGE SCALE GENOMIC DNA]</scope>
    <source>
        <strain evidence="3">DSM 44232</strain>
    </source>
</reference>
<dbReference type="AlphaFoldDB" id="A0A1I6EMC1"/>
<gene>
    <name evidence="2" type="ORF">SAMN04488564_104896</name>
</gene>
<organism evidence="2 3">
    <name type="scientific">Lentzea waywayandensis</name>
    <dbReference type="NCBI Taxonomy" id="84724"/>
    <lineage>
        <taxon>Bacteria</taxon>
        <taxon>Bacillati</taxon>
        <taxon>Actinomycetota</taxon>
        <taxon>Actinomycetes</taxon>
        <taxon>Pseudonocardiales</taxon>
        <taxon>Pseudonocardiaceae</taxon>
        <taxon>Lentzea</taxon>
    </lineage>
</organism>
<dbReference type="GO" id="GO:0017150">
    <property type="term" value="F:tRNA dihydrouridine synthase activity"/>
    <property type="evidence" value="ECO:0007669"/>
    <property type="project" value="TreeGrafter"/>
</dbReference>
<dbReference type="STRING" id="84724.SAMN04488564_104896"/>
<dbReference type="Gene3D" id="3.20.20.70">
    <property type="entry name" value="Aldolase class I"/>
    <property type="match status" value="1"/>
</dbReference>
<evidence type="ECO:0000313" key="3">
    <source>
        <dbReference type="Proteomes" id="UP000198583"/>
    </source>
</evidence>